<keyword evidence="2" id="KW-1185">Reference proteome</keyword>
<gene>
    <name evidence="1" type="ORF">CDAR_70901</name>
</gene>
<organism evidence="1 2">
    <name type="scientific">Caerostris darwini</name>
    <dbReference type="NCBI Taxonomy" id="1538125"/>
    <lineage>
        <taxon>Eukaryota</taxon>
        <taxon>Metazoa</taxon>
        <taxon>Ecdysozoa</taxon>
        <taxon>Arthropoda</taxon>
        <taxon>Chelicerata</taxon>
        <taxon>Arachnida</taxon>
        <taxon>Araneae</taxon>
        <taxon>Araneomorphae</taxon>
        <taxon>Entelegynae</taxon>
        <taxon>Araneoidea</taxon>
        <taxon>Araneidae</taxon>
        <taxon>Caerostris</taxon>
    </lineage>
</organism>
<dbReference type="Proteomes" id="UP001054837">
    <property type="component" value="Unassembled WGS sequence"/>
</dbReference>
<proteinExistence type="predicted"/>
<reference evidence="1 2" key="1">
    <citation type="submission" date="2021-06" db="EMBL/GenBank/DDBJ databases">
        <title>Caerostris darwini draft genome.</title>
        <authorList>
            <person name="Kono N."/>
            <person name="Arakawa K."/>
        </authorList>
    </citation>
    <scope>NUCLEOTIDE SEQUENCE [LARGE SCALE GENOMIC DNA]</scope>
</reference>
<evidence type="ECO:0000313" key="1">
    <source>
        <dbReference type="EMBL" id="GIY80954.1"/>
    </source>
</evidence>
<evidence type="ECO:0000313" key="2">
    <source>
        <dbReference type="Proteomes" id="UP001054837"/>
    </source>
</evidence>
<sequence length="201" mass="22590">MEYRSRKLLQMALIKLKYFTPFPPPSPNGALNGGGSSPSEADGRINRQILSHQYVYLGVIGCARLRILFLWDIARLDGVYKAKEHINSVGEEREASEKDSLQLSKEIDDARVFFVLKSTTFQQRCLPSEMSVQQLTGHSEAVSNNPYLRTDAVWLLINGCLIIFDTARQLDVFSTPFKSAPELDSLRTNNCLFSLNIGEDS</sequence>
<dbReference type="AlphaFoldDB" id="A0AAV4WGJ2"/>
<name>A0AAV4WGJ2_9ARAC</name>
<dbReference type="EMBL" id="BPLQ01014566">
    <property type="protein sequence ID" value="GIY80954.1"/>
    <property type="molecule type" value="Genomic_DNA"/>
</dbReference>
<comment type="caution">
    <text evidence="1">The sequence shown here is derived from an EMBL/GenBank/DDBJ whole genome shotgun (WGS) entry which is preliminary data.</text>
</comment>
<accession>A0AAV4WGJ2</accession>
<protein>
    <submittedName>
        <fullName evidence="1">Uncharacterized protein</fullName>
    </submittedName>
</protein>